<dbReference type="GO" id="GO:0016987">
    <property type="term" value="F:sigma factor activity"/>
    <property type="evidence" value="ECO:0007669"/>
    <property type="project" value="UniProtKB-KW"/>
</dbReference>
<dbReference type="HOGENOM" id="CLU_512773_0_0_11"/>
<sequence length="503" mass="52468">MNGVDTTALVIAARNGDRAAGDRLAAHYLPLVYNVVGRALNGHPDVDDVVQETMLRALSGLPSLRDPARFRSWLVAIAMNQVRTRWSGLGHRPAPLEATEEPADPAADFVDLTILRLELSGQRRETAEATRWLDDSERDVLSLWWLETTGDLTRSELAEALGLSPQHAAVRVQRVKNQLDIGRTVVRALASDPRCPALEDLLGDWDGTPTPLWRKRIARHVRGCASCSDGSAGLVPAEGLLSGLALVVPLYDSGQQTAVALASSAAPAAASVPAPAASAPAAFSAGKAAGLMAGAAAVTALAVLIWPSAPAPPAARGGGVTHSPAPPPPAAAPAEPRPTPTTAPPSPTPTPSRTAATRTPTAAAPSPAAPPRTAAPRPRPEAGVVTRVNTLRAANGCPELETDPRLTEVAQRHSDDMAARNYFDHTDSSGRGAGDRVEAAGYDWSAVGETIATGMSDPAAVVEEWRADPDRGALLNCDFVHVGVGIADSPRGPYWTQVLATPR</sequence>
<dbReference type="EMBL" id="AP009493">
    <property type="protein sequence ID" value="BAG21136.1"/>
    <property type="molecule type" value="Genomic_DNA"/>
</dbReference>
<evidence type="ECO:0000256" key="2">
    <source>
        <dbReference type="SAM" id="MobiDB-lite"/>
    </source>
</evidence>
<dbReference type="PANTHER" id="PTHR31157:SF1">
    <property type="entry name" value="SCP DOMAIN-CONTAINING PROTEIN"/>
    <property type="match status" value="1"/>
</dbReference>
<protein>
    <recommendedName>
        <fullName evidence="1">RNA polymerase sigma factor</fullName>
    </recommendedName>
</protein>
<dbReference type="NCBIfam" id="TIGR02937">
    <property type="entry name" value="sigma70-ECF"/>
    <property type="match status" value="1"/>
</dbReference>
<feature type="domain" description="SCP" evidence="3">
    <location>
        <begin position="386"/>
        <end position="498"/>
    </location>
</feature>
<feature type="compositionally biased region" description="Low complexity" evidence="2">
    <location>
        <begin position="351"/>
        <end position="376"/>
    </location>
</feature>
<keyword evidence="1" id="KW-0804">Transcription</keyword>
<dbReference type="InterPro" id="IPR013325">
    <property type="entry name" value="RNA_pol_sigma_r2"/>
</dbReference>
<dbReference type="Proteomes" id="UP000001685">
    <property type="component" value="Chromosome"/>
</dbReference>
<dbReference type="InterPro" id="IPR014284">
    <property type="entry name" value="RNA_pol_sigma-70_dom"/>
</dbReference>
<dbReference type="CDD" id="cd05379">
    <property type="entry name" value="CAP_bacterial"/>
    <property type="match status" value="1"/>
</dbReference>
<dbReference type="Pfam" id="PF00188">
    <property type="entry name" value="CAP"/>
    <property type="match status" value="1"/>
</dbReference>
<evidence type="ECO:0000259" key="4">
    <source>
        <dbReference type="Pfam" id="PF04542"/>
    </source>
</evidence>
<gene>
    <name evidence="5" type="ordered locus">SGR_4307</name>
</gene>
<name>B1VTP6_STRGG</name>
<dbReference type="Pfam" id="PF04542">
    <property type="entry name" value="Sigma70_r2"/>
    <property type="match status" value="1"/>
</dbReference>
<evidence type="ECO:0000256" key="1">
    <source>
        <dbReference type="RuleBase" id="RU000716"/>
    </source>
</evidence>
<proteinExistence type="inferred from homology"/>
<feature type="region of interest" description="Disordered" evidence="2">
    <location>
        <begin position="312"/>
        <end position="383"/>
    </location>
</feature>
<keyword evidence="1" id="KW-0731">Sigma factor</keyword>
<dbReference type="GO" id="GO:0003677">
    <property type="term" value="F:DNA binding"/>
    <property type="evidence" value="ECO:0007669"/>
    <property type="project" value="UniProtKB-KW"/>
</dbReference>
<comment type="similarity">
    <text evidence="1">Belongs to the sigma-70 factor family. ECF subfamily.</text>
</comment>
<dbReference type="InterPro" id="IPR000838">
    <property type="entry name" value="RNA_pol_sigma70_ECF_CS"/>
</dbReference>
<dbReference type="RefSeq" id="WP_012380510.1">
    <property type="nucleotide sequence ID" value="NC_010572.1"/>
</dbReference>
<evidence type="ECO:0000259" key="3">
    <source>
        <dbReference type="Pfam" id="PF00188"/>
    </source>
</evidence>
<dbReference type="PATRIC" id="fig|455632.4.peg.4388"/>
<dbReference type="eggNOG" id="COG1595">
    <property type="taxonomic scope" value="Bacteria"/>
</dbReference>
<keyword evidence="1" id="KW-0238">DNA-binding</keyword>
<dbReference type="SUPFAM" id="SSF55797">
    <property type="entry name" value="PR-1-like"/>
    <property type="match status" value="1"/>
</dbReference>
<dbReference type="eggNOG" id="COG2340">
    <property type="taxonomic scope" value="Bacteria"/>
</dbReference>
<keyword evidence="1" id="KW-0805">Transcription regulation</keyword>
<dbReference type="GO" id="GO:0006352">
    <property type="term" value="P:DNA-templated transcription initiation"/>
    <property type="evidence" value="ECO:0007669"/>
    <property type="project" value="InterPro"/>
</dbReference>
<evidence type="ECO:0000313" key="5">
    <source>
        <dbReference type="EMBL" id="BAG21136.1"/>
    </source>
</evidence>
<dbReference type="PROSITE" id="PS01063">
    <property type="entry name" value="SIGMA70_ECF"/>
    <property type="match status" value="1"/>
</dbReference>
<reference evidence="6" key="1">
    <citation type="journal article" date="2008" name="J. Bacteriol.">
        <title>Genome sequence of the streptomycin-producing microorganism Streptomyces griseus IFO 13350.</title>
        <authorList>
            <person name="Ohnishi Y."/>
            <person name="Ishikawa J."/>
            <person name="Hara H."/>
            <person name="Suzuki H."/>
            <person name="Ikenoya M."/>
            <person name="Ikeda H."/>
            <person name="Yamashita A."/>
            <person name="Hattori M."/>
            <person name="Horinouchi S."/>
        </authorList>
    </citation>
    <scope>NUCLEOTIDE SEQUENCE [LARGE SCALE GENOMIC DNA]</scope>
    <source>
        <strain evidence="6">JCM 4626 / NBRC 13350</strain>
    </source>
</reference>
<dbReference type="PANTHER" id="PTHR31157">
    <property type="entry name" value="SCP DOMAIN-CONTAINING PROTEIN"/>
    <property type="match status" value="1"/>
</dbReference>
<accession>B1VTP6</accession>
<dbReference type="InterPro" id="IPR035940">
    <property type="entry name" value="CAP_sf"/>
</dbReference>
<dbReference type="Gene3D" id="3.40.33.10">
    <property type="entry name" value="CAP"/>
    <property type="match status" value="1"/>
</dbReference>
<dbReference type="InterPro" id="IPR014044">
    <property type="entry name" value="CAP_dom"/>
</dbReference>
<dbReference type="SUPFAM" id="SSF88946">
    <property type="entry name" value="Sigma2 domain of RNA polymerase sigma factors"/>
    <property type="match status" value="1"/>
</dbReference>
<feature type="compositionally biased region" description="Pro residues" evidence="2">
    <location>
        <begin position="324"/>
        <end position="350"/>
    </location>
</feature>
<dbReference type="KEGG" id="sgr:SGR_4307"/>
<organism evidence="5 6">
    <name type="scientific">Streptomyces griseus subsp. griseus (strain JCM 4626 / CBS 651.72 / NBRC 13350 / KCC S-0626 / ISP 5235)</name>
    <dbReference type="NCBI Taxonomy" id="455632"/>
    <lineage>
        <taxon>Bacteria</taxon>
        <taxon>Bacillati</taxon>
        <taxon>Actinomycetota</taxon>
        <taxon>Actinomycetes</taxon>
        <taxon>Kitasatosporales</taxon>
        <taxon>Streptomycetaceae</taxon>
        <taxon>Streptomyces</taxon>
    </lineage>
</organism>
<dbReference type="Gene3D" id="1.10.1740.10">
    <property type="match status" value="1"/>
</dbReference>
<feature type="domain" description="RNA polymerase sigma-70 region 2" evidence="4">
    <location>
        <begin position="25"/>
        <end position="86"/>
    </location>
</feature>
<dbReference type="InterPro" id="IPR007627">
    <property type="entry name" value="RNA_pol_sigma70_r2"/>
</dbReference>
<dbReference type="AlphaFoldDB" id="B1VTP6"/>
<evidence type="ECO:0000313" key="6">
    <source>
        <dbReference type="Proteomes" id="UP000001685"/>
    </source>
</evidence>